<dbReference type="Pfam" id="PF13830">
    <property type="entry name" value="DUF4192"/>
    <property type="match status" value="1"/>
</dbReference>
<reference evidence="2" key="1">
    <citation type="journal article" date="2021" name="Curr. Microbiol.">
        <title>Complete genome of nocamycin-producing strain Saccharothrix syringae NRRL B-16468 reveals the biosynthetic potential for secondary metabolites.</title>
        <authorList>
            <person name="Mo X."/>
            <person name="Yang S."/>
        </authorList>
    </citation>
    <scope>NUCLEOTIDE SEQUENCE [LARGE SCALE GENOMIC DNA]</scope>
    <source>
        <strain evidence="2">ATCC 51364 / DSM 43886 / JCM 6844 / KCTC 9398 / NBRC 14523 / NRRL B-16468 / INA 2240</strain>
    </source>
</reference>
<dbReference type="InterPro" id="IPR025447">
    <property type="entry name" value="DUF4192"/>
</dbReference>
<organism evidence="1 2">
    <name type="scientific">Saccharothrix syringae</name>
    <name type="common">Nocardiopsis syringae</name>
    <dbReference type="NCBI Taxonomy" id="103733"/>
    <lineage>
        <taxon>Bacteria</taxon>
        <taxon>Bacillati</taxon>
        <taxon>Actinomycetota</taxon>
        <taxon>Actinomycetes</taxon>
        <taxon>Pseudonocardiales</taxon>
        <taxon>Pseudonocardiaceae</taxon>
        <taxon>Saccharothrix</taxon>
    </lineage>
</organism>
<dbReference type="AlphaFoldDB" id="A0A5Q0GWR8"/>
<evidence type="ECO:0000313" key="2">
    <source>
        <dbReference type="Proteomes" id="UP000325787"/>
    </source>
</evidence>
<evidence type="ECO:0000313" key="1">
    <source>
        <dbReference type="EMBL" id="QFZ18497.1"/>
    </source>
</evidence>
<protein>
    <submittedName>
        <fullName evidence="1">DUF4192 family protein</fullName>
    </submittedName>
</protein>
<dbReference type="EMBL" id="CP034550">
    <property type="protein sequence ID" value="QFZ18497.1"/>
    <property type="molecule type" value="Genomic_DNA"/>
</dbReference>
<proteinExistence type="predicted"/>
<name>A0A5Q0GWR8_SACSY</name>
<accession>A0A5Q0GWR8</accession>
<keyword evidence="2" id="KW-1185">Reference proteome</keyword>
<dbReference type="RefSeq" id="WP_051766971.1">
    <property type="nucleotide sequence ID" value="NZ_CP034550.1"/>
</dbReference>
<sequence length="302" mass="32909">MHTLITPSDTAADPRPVVLADFFDTHDTDRRWLGTLQGATDPNSLRATATGRQLTEATDPETFTSAVNHLMHASADQDDGLRCHPADGWPWPWNDSRHADWIYLFDGTRVWVAAPSSNHVMTPTALLADPDDALARRTTLLNKLADRVFATPPDQPAGPGRPSRRRSRFDLVHEHVLATADRTRALTDDEIAALAFALADPLVRDASLSFALGEHAQAAENLWGQLVKASPAPERAEPAALLAAFAYLRNDVDLATAALAHARNACPGHRLGELLRETIATGVPAEHLLRMAHHSQSLIDQL</sequence>
<dbReference type="KEGG" id="ssyi:EKG83_14335"/>
<gene>
    <name evidence="1" type="ORF">EKG83_14335</name>
</gene>
<dbReference type="OrthoDB" id="3632821at2"/>
<dbReference type="Proteomes" id="UP000325787">
    <property type="component" value="Chromosome"/>
</dbReference>